<proteinExistence type="predicted"/>
<dbReference type="Proteomes" id="UP000240418">
    <property type="component" value="Unassembled WGS sequence"/>
</dbReference>
<dbReference type="RefSeq" id="WP_106607643.1">
    <property type="nucleotide sequence ID" value="NZ_PYGJ01000003.1"/>
</dbReference>
<evidence type="ECO:0000313" key="3">
    <source>
        <dbReference type="Proteomes" id="UP000240418"/>
    </source>
</evidence>
<feature type="region of interest" description="Disordered" evidence="1">
    <location>
        <begin position="46"/>
        <end position="66"/>
    </location>
</feature>
<dbReference type="EMBL" id="PYGJ01000003">
    <property type="protein sequence ID" value="PSL20400.1"/>
    <property type="molecule type" value="Genomic_DNA"/>
</dbReference>
<keyword evidence="3" id="KW-1185">Reference proteome</keyword>
<gene>
    <name evidence="2" type="ORF">CLV88_10341</name>
</gene>
<comment type="caution">
    <text evidence="2">The sequence shown here is derived from an EMBL/GenBank/DDBJ whole genome shotgun (WGS) entry which is preliminary data.</text>
</comment>
<organism evidence="2 3">
    <name type="scientific">Shimia abyssi</name>
    <dbReference type="NCBI Taxonomy" id="1662395"/>
    <lineage>
        <taxon>Bacteria</taxon>
        <taxon>Pseudomonadati</taxon>
        <taxon>Pseudomonadota</taxon>
        <taxon>Alphaproteobacteria</taxon>
        <taxon>Rhodobacterales</taxon>
        <taxon>Roseobacteraceae</taxon>
    </lineage>
</organism>
<sequence>MTNQNLTYPGGLPALLDRYEGRRAPFDFGPEDLPALDCDLHMMKDSQVSESATERQKGEPNTSWSRKRREIAREFVGNTELTFLNAQLISNLRKRDFPRQTPALFRRLWAEEANHLIPNLNLRWLVSSVQTFADHGDTLQQREIGHALRMLFGVMKLYEFERTYSGHKPGKDFGLGGRTKARLPLDMQPFALRNGGLDINLIAPIWEMAEQEPVVGPLACHLLNELNSESGGVFRRLKIMRDKLERRRADK</sequence>
<name>A0A2P8FFA2_9RHOB</name>
<evidence type="ECO:0000256" key="1">
    <source>
        <dbReference type="SAM" id="MobiDB-lite"/>
    </source>
</evidence>
<protein>
    <submittedName>
        <fullName evidence="2">Uncharacterized protein</fullName>
    </submittedName>
</protein>
<accession>A0A2P8FFA2</accession>
<evidence type="ECO:0000313" key="2">
    <source>
        <dbReference type="EMBL" id="PSL20400.1"/>
    </source>
</evidence>
<dbReference type="OrthoDB" id="7834507at2"/>
<dbReference type="AlphaFoldDB" id="A0A2P8FFA2"/>
<reference evidence="2 3" key="1">
    <citation type="submission" date="2018-03" db="EMBL/GenBank/DDBJ databases">
        <title>Genomic Encyclopedia of Archaeal and Bacterial Type Strains, Phase II (KMG-II): from individual species to whole genera.</title>
        <authorList>
            <person name="Goeker M."/>
        </authorList>
    </citation>
    <scope>NUCLEOTIDE SEQUENCE [LARGE SCALE GENOMIC DNA]</scope>
    <source>
        <strain evidence="2 3">DSM 100673</strain>
    </source>
</reference>